<keyword evidence="5 7" id="KW-1133">Transmembrane helix</keyword>
<protein>
    <recommendedName>
        <fullName evidence="10">Permease</fullName>
    </recommendedName>
</protein>
<dbReference type="Proteomes" id="UP000184520">
    <property type="component" value="Unassembled WGS sequence"/>
</dbReference>
<dbReference type="Pfam" id="PF03773">
    <property type="entry name" value="ArsP_1"/>
    <property type="match status" value="1"/>
</dbReference>
<evidence type="ECO:0000256" key="1">
    <source>
        <dbReference type="ARBA" id="ARBA00004651"/>
    </source>
</evidence>
<evidence type="ECO:0000256" key="4">
    <source>
        <dbReference type="ARBA" id="ARBA00022692"/>
    </source>
</evidence>
<dbReference type="EMBL" id="FQWD01000006">
    <property type="protein sequence ID" value="SHH09738.1"/>
    <property type="molecule type" value="Genomic_DNA"/>
</dbReference>
<dbReference type="InterPro" id="IPR052923">
    <property type="entry name" value="UPF0718"/>
</dbReference>
<dbReference type="NCBIfam" id="NF033936">
    <property type="entry name" value="CuZnOut_SO0444"/>
    <property type="match status" value="1"/>
</dbReference>
<evidence type="ECO:0000256" key="2">
    <source>
        <dbReference type="ARBA" id="ARBA00006386"/>
    </source>
</evidence>
<keyword evidence="6 7" id="KW-0472">Membrane</keyword>
<dbReference type="OrthoDB" id="9810876at2"/>
<feature type="transmembrane region" description="Helical" evidence="7">
    <location>
        <begin position="387"/>
        <end position="405"/>
    </location>
</feature>
<feature type="transmembrane region" description="Helical" evidence="7">
    <location>
        <begin position="20"/>
        <end position="41"/>
    </location>
</feature>
<dbReference type="AlphaFoldDB" id="A0A1M5Q6V2"/>
<dbReference type="RefSeq" id="WP_073324705.1">
    <property type="nucleotide sequence ID" value="NZ_FQWD01000006.1"/>
</dbReference>
<accession>A0A1M5Q6V2</accession>
<gene>
    <name evidence="8" type="ORF">SAMN05216361_3763</name>
</gene>
<keyword evidence="3" id="KW-1003">Cell membrane</keyword>
<feature type="transmembrane region" description="Helical" evidence="7">
    <location>
        <begin position="53"/>
        <end position="75"/>
    </location>
</feature>
<evidence type="ECO:0000313" key="9">
    <source>
        <dbReference type="Proteomes" id="UP000184520"/>
    </source>
</evidence>
<feature type="transmembrane region" description="Helical" evidence="7">
    <location>
        <begin position="342"/>
        <end position="367"/>
    </location>
</feature>
<dbReference type="PANTHER" id="PTHR34184:SF4">
    <property type="entry name" value="UPF0718 PROTEIN YCGR"/>
    <property type="match status" value="1"/>
</dbReference>
<sequence length="422" mass="44262">MSELTALFENFAVLFMESAPWLLLGLLIAGLMHELVPVDILKKHMGNASTKAIGKAAVIGAPLPLCSCGVIPAAIGLRRSGASKPATVSFLVATPETGVDSVSVSYALLGPVFAIVRPVAAITSAIYAGLMVKWFDTPDANNQPQTDQAAATEADTISACCSTQQPETKPETASASSCCSTQTQVAPITEPASCCSSAKKTEPAETKASCCSTTAQQKAETIKADSQSLSVKAQAIWQFSTVKLLNDLTLWLLIGLSLAAAIQTWVPHQFLTQWGDGFIAMLIMAVIGIPMYICATASTPVAVGFLAAGLSPGAVLVFLLAGPATNISTMGMIAKEMGKRTLVLYVFSVVSISILLGYALNIAIQAFELSAWIPLGQGGHDHNDISAIYALCAMLLFGLMIRNGWQSLQQRFAKPASSSCCH</sequence>
<comment type="subcellular location">
    <subcellularLocation>
        <location evidence="1">Cell membrane</location>
        <topology evidence="1">Multi-pass membrane protein</topology>
    </subcellularLocation>
</comment>
<comment type="similarity">
    <text evidence="2">Belongs to the UPF0718 family.</text>
</comment>
<reference evidence="9" key="1">
    <citation type="submission" date="2016-11" db="EMBL/GenBank/DDBJ databases">
        <authorList>
            <person name="Varghese N."/>
            <person name="Submissions S."/>
        </authorList>
    </citation>
    <scope>NUCLEOTIDE SEQUENCE [LARGE SCALE GENOMIC DNA]</scope>
    <source>
        <strain evidence="9">CGMCC 1.8995</strain>
    </source>
</reference>
<feature type="transmembrane region" description="Helical" evidence="7">
    <location>
        <begin position="301"/>
        <end position="321"/>
    </location>
</feature>
<evidence type="ECO:0008006" key="10">
    <source>
        <dbReference type="Google" id="ProtNLM"/>
    </source>
</evidence>
<feature type="transmembrane region" description="Helical" evidence="7">
    <location>
        <begin position="248"/>
        <end position="266"/>
    </location>
</feature>
<proteinExistence type="inferred from homology"/>
<dbReference type="STRING" id="634436.SAMN05216361_3763"/>
<name>A0A1M5Q6V2_9ALTE</name>
<organism evidence="8 9">
    <name type="scientific">Marisediminitalea aggregata</name>
    <dbReference type="NCBI Taxonomy" id="634436"/>
    <lineage>
        <taxon>Bacteria</taxon>
        <taxon>Pseudomonadati</taxon>
        <taxon>Pseudomonadota</taxon>
        <taxon>Gammaproteobacteria</taxon>
        <taxon>Alteromonadales</taxon>
        <taxon>Alteromonadaceae</taxon>
        <taxon>Marisediminitalea</taxon>
    </lineage>
</organism>
<evidence type="ECO:0000256" key="3">
    <source>
        <dbReference type="ARBA" id="ARBA00022475"/>
    </source>
</evidence>
<dbReference type="PANTHER" id="PTHR34184">
    <property type="entry name" value="UPF0718 PROTEIN YCGR"/>
    <property type="match status" value="1"/>
</dbReference>
<evidence type="ECO:0000256" key="5">
    <source>
        <dbReference type="ARBA" id="ARBA00022989"/>
    </source>
</evidence>
<dbReference type="InterPro" id="IPR005524">
    <property type="entry name" value="DUF318"/>
</dbReference>
<feature type="transmembrane region" description="Helical" evidence="7">
    <location>
        <begin position="278"/>
        <end position="295"/>
    </location>
</feature>
<dbReference type="GO" id="GO:0005886">
    <property type="term" value="C:plasma membrane"/>
    <property type="evidence" value="ECO:0007669"/>
    <property type="project" value="UniProtKB-SubCell"/>
</dbReference>
<evidence type="ECO:0000313" key="8">
    <source>
        <dbReference type="EMBL" id="SHH09738.1"/>
    </source>
</evidence>
<evidence type="ECO:0000256" key="6">
    <source>
        <dbReference type="ARBA" id="ARBA00023136"/>
    </source>
</evidence>
<keyword evidence="4 7" id="KW-0812">Transmembrane</keyword>
<keyword evidence="9" id="KW-1185">Reference proteome</keyword>
<evidence type="ECO:0000256" key="7">
    <source>
        <dbReference type="SAM" id="Phobius"/>
    </source>
</evidence>